<protein>
    <recommendedName>
        <fullName evidence="3">Alpha 1,4-glycosyltransferase domain-containing protein</fullName>
    </recommendedName>
</protein>
<dbReference type="KEGG" id="mpsy:CEK71_09915"/>
<dbReference type="OrthoDB" id="9802881at2"/>
<dbReference type="AlphaFoldDB" id="A0A1Z4BYK1"/>
<evidence type="ECO:0000313" key="2">
    <source>
        <dbReference type="Proteomes" id="UP000197019"/>
    </source>
</evidence>
<dbReference type="RefSeq" id="WP_088619238.1">
    <property type="nucleotide sequence ID" value="NZ_CP022129.1"/>
</dbReference>
<dbReference type="SUPFAM" id="SSF53448">
    <property type="entry name" value="Nucleotide-diphospho-sugar transferases"/>
    <property type="match status" value="1"/>
</dbReference>
<dbReference type="Gene3D" id="3.90.550.20">
    <property type="match status" value="1"/>
</dbReference>
<keyword evidence="2" id="KW-1185">Reference proteome</keyword>
<sequence length="266" mass="29441">MNRSACASVRYVSYWENAPGQIMPAYVALALVSMRRALGERFSLLTPRTVKDQIDPLILGKAWAFEPLPFTLAAGIEAIVAKSDFIRMAFVHRNGGAWVDADTLLFRDPTNSLFPTGLSHKLHWNSECIFASQPGNALLSRALAVGLDGGAHAWGNPGCIKDIVAQADDTLVPISEDVVDPGYCPRYKFASCEVMRRQDVSVEDFLLTDVAMLKLYNTYFRRTSKRIESVEEFLAGGTLLAKLFLHIEADPGYWLGESEQFMDAVS</sequence>
<evidence type="ECO:0000313" key="1">
    <source>
        <dbReference type="EMBL" id="ASF46366.1"/>
    </source>
</evidence>
<organism evidence="1 2">
    <name type="scientific">Methylovulum psychrotolerans</name>
    <dbReference type="NCBI Taxonomy" id="1704499"/>
    <lineage>
        <taxon>Bacteria</taxon>
        <taxon>Pseudomonadati</taxon>
        <taxon>Pseudomonadota</taxon>
        <taxon>Gammaproteobacteria</taxon>
        <taxon>Methylococcales</taxon>
        <taxon>Methylococcaceae</taxon>
        <taxon>Methylovulum</taxon>
    </lineage>
</organism>
<dbReference type="EMBL" id="CP022129">
    <property type="protein sequence ID" value="ASF46366.1"/>
    <property type="molecule type" value="Genomic_DNA"/>
</dbReference>
<reference evidence="1 2" key="1">
    <citation type="submission" date="2017-06" db="EMBL/GenBank/DDBJ databases">
        <title>Genome Sequencing of the methanotroph Methylovulum psychrotolerants str. HV10-M2 isolated from a high-altitude environment.</title>
        <authorList>
            <person name="Mateos-Rivera A."/>
        </authorList>
    </citation>
    <scope>NUCLEOTIDE SEQUENCE [LARGE SCALE GENOMIC DNA]</scope>
    <source>
        <strain evidence="1 2">HV10_M2</strain>
    </source>
</reference>
<dbReference type="Proteomes" id="UP000197019">
    <property type="component" value="Chromosome"/>
</dbReference>
<accession>A0A1Z4BYK1</accession>
<evidence type="ECO:0008006" key="3">
    <source>
        <dbReference type="Google" id="ProtNLM"/>
    </source>
</evidence>
<dbReference type="InterPro" id="IPR029044">
    <property type="entry name" value="Nucleotide-diphossugar_trans"/>
</dbReference>
<gene>
    <name evidence="1" type="ORF">CEK71_09915</name>
</gene>
<name>A0A1Z4BYK1_9GAMM</name>
<proteinExistence type="predicted"/>